<dbReference type="RefSeq" id="WP_085750434.1">
    <property type="nucleotide sequence ID" value="NZ_BSPR01000016.1"/>
</dbReference>
<dbReference type="STRING" id="946333.A4W93_09730"/>
<sequence>MKFRLAKLAVLSCALASASAFAQYQKGPDPTTSSLERAGSFATRTISVSSLAASGFGGGRIYYPTASGSYGVIAVSPGYTGTASTMYFWGERLSSHGFVVIVIETNTLLDQPGSRANQLMAALNYTVSQGNSRTSALYGKVDGNRRGVAGHSMGGGGTLIAAADNASLKAAVPMAPWNLSSLSFRGIRVPTMIFGCQSDAIAPVNTHAVPFYNAIPSSTKKGYVEMRLDDHFCVMNGGGHYETLGKLGISWFKRFIDEDTRYSKFLCGTEYNATVRSTEVSDSKNNCPY</sequence>
<dbReference type="SMR" id="A0A1W6L7G8"/>
<dbReference type="EMBL" id="CP015118">
    <property type="protein sequence ID" value="ARN20166.1"/>
    <property type="molecule type" value="Genomic_DNA"/>
</dbReference>
<evidence type="ECO:0000313" key="3">
    <source>
        <dbReference type="EMBL" id="ARN20166.1"/>
    </source>
</evidence>
<dbReference type="PANTHER" id="PTHR22946">
    <property type="entry name" value="DIENELACTONE HYDROLASE DOMAIN-CONTAINING PROTEIN-RELATED"/>
    <property type="match status" value="1"/>
</dbReference>
<dbReference type="InterPro" id="IPR041127">
    <property type="entry name" value="PET_hydrolase/cutinase-like"/>
</dbReference>
<organism evidence="3 4">
    <name type="scientific">Piscinibacter gummiphilus</name>
    <dbReference type="NCBI Taxonomy" id="946333"/>
    <lineage>
        <taxon>Bacteria</taxon>
        <taxon>Pseudomonadati</taxon>
        <taxon>Pseudomonadota</taxon>
        <taxon>Betaproteobacteria</taxon>
        <taxon>Burkholderiales</taxon>
        <taxon>Sphaerotilaceae</taxon>
        <taxon>Piscinibacter</taxon>
    </lineage>
</organism>
<reference evidence="3 4" key="1">
    <citation type="submission" date="2016-04" db="EMBL/GenBank/DDBJ databases">
        <title>Complete genome sequence of natural rubber-degrading, novel Gram-negative bacterium, Rhizobacter gummiphilus strain NS21.</title>
        <authorList>
            <person name="Tabata M."/>
            <person name="Kasai D."/>
            <person name="Fukuda M."/>
        </authorList>
    </citation>
    <scope>NUCLEOTIDE SEQUENCE [LARGE SCALE GENOMIC DNA]</scope>
    <source>
        <strain evidence="3 4">NS21</strain>
    </source>
</reference>
<name>A0A1W6L7G8_9BURK</name>
<dbReference type="PANTHER" id="PTHR22946:SF9">
    <property type="entry name" value="POLYKETIDE TRANSFERASE AF380"/>
    <property type="match status" value="1"/>
</dbReference>
<keyword evidence="1" id="KW-0378">Hydrolase</keyword>
<accession>A0A1W6L7G8</accession>
<dbReference type="SUPFAM" id="SSF53474">
    <property type="entry name" value="alpha/beta-Hydrolases"/>
    <property type="match status" value="1"/>
</dbReference>
<evidence type="ECO:0000259" key="2">
    <source>
        <dbReference type="Pfam" id="PF12740"/>
    </source>
</evidence>
<evidence type="ECO:0000256" key="1">
    <source>
        <dbReference type="ARBA" id="ARBA00022801"/>
    </source>
</evidence>
<keyword evidence="4" id="KW-1185">Reference proteome</keyword>
<dbReference type="Gene3D" id="3.40.50.1820">
    <property type="entry name" value="alpha/beta hydrolase"/>
    <property type="match status" value="1"/>
</dbReference>
<dbReference type="InterPro" id="IPR050261">
    <property type="entry name" value="FrsA_esterase"/>
</dbReference>
<evidence type="ECO:0000313" key="4">
    <source>
        <dbReference type="Proteomes" id="UP000193427"/>
    </source>
</evidence>
<gene>
    <name evidence="3" type="ORF">A4W93_09730</name>
</gene>
<dbReference type="Proteomes" id="UP000193427">
    <property type="component" value="Chromosome"/>
</dbReference>
<protein>
    <submittedName>
        <fullName evidence="3">Lipase</fullName>
    </submittedName>
</protein>
<dbReference type="Pfam" id="PF12740">
    <property type="entry name" value="PETase"/>
    <property type="match status" value="1"/>
</dbReference>
<feature type="domain" description="PET hydrolase/cutinase-like" evidence="2">
    <location>
        <begin position="22"/>
        <end position="288"/>
    </location>
</feature>
<dbReference type="AlphaFoldDB" id="A0A1W6L7G8"/>
<dbReference type="OrthoDB" id="4269629at2"/>
<proteinExistence type="predicted"/>
<dbReference type="KEGG" id="rgu:A4W93_09730"/>
<dbReference type="InterPro" id="IPR029058">
    <property type="entry name" value="AB_hydrolase_fold"/>
</dbReference>
<dbReference type="GO" id="GO:0052689">
    <property type="term" value="F:carboxylic ester hydrolase activity"/>
    <property type="evidence" value="ECO:0007669"/>
    <property type="project" value="UniProtKB-ARBA"/>
</dbReference>